<protein>
    <submittedName>
        <fullName evidence="3">Uncharacterized protein</fullName>
    </submittedName>
</protein>
<feature type="region of interest" description="Disordered" evidence="1">
    <location>
        <begin position="867"/>
        <end position="944"/>
    </location>
</feature>
<feature type="compositionally biased region" description="Low complexity" evidence="1">
    <location>
        <begin position="551"/>
        <end position="564"/>
    </location>
</feature>
<organism evidence="3 4">
    <name type="scientific">Zasmidium cellare</name>
    <name type="common">Wine cellar mold</name>
    <name type="synonym">Racodium cellare</name>
    <dbReference type="NCBI Taxonomy" id="395010"/>
    <lineage>
        <taxon>Eukaryota</taxon>
        <taxon>Fungi</taxon>
        <taxon>Dikarya</taxon>
        <taxon>Ascomycota</taxon>
        <taxon>Pezizomycotina</taxon>
        <taxon>Dothideomycetes</taxon>
        <taxon>Dothideomycetidae</taxon>
        <taxon>Mycosphaerellales</taxon>
        <taxon>Mycosphaerellaceae</taxon>
        <taxon>Zasmidium</taxon>
    </lineage>
</organism>
<reference evidence="3 4" key="1">
    <citation type="journal article" date="2023" name="G3 (Bethesda)">
        <title>A chromosome-level genome assembly of Zasmidium syzygii isolated from banana leaves.</title>
        <authorList>
            <person name="van Westerhoven A.C."/>
            <person name="Mehrabi R."/>
            <person name="Talebi R."/>
            <person name="Steentjes M.B.F."/>
            <person name="Corcolon B."/>
            <person name="Chong P.A."/>
            <person name="Kema G.H.J."/>
            <person name="Seidl M.F."/>
        </authorList>
    </citation>
    <scope>NUCLEOTIDE SEQUENCE [LARGE SCALE GENOMIC DNA]</scope>
    <source>
        <strain evidence="3 4">P124</strain>
    </source>
</reference>
<evidence type="ECO:0000256" key="2">
    <source>
        <dbReference type="SAM" id="SignalP"/>
    </source>
</evidence>
<feature type="signal peptide" evidence="2">
    <location>
        <begin position="1"/>
        <end position="17"/>
    </location>
</feature>
<feature type="compositionally biased region" description="Low complexity" evidence="1">
    <location>
        <begin position="574"/>
        <end position="592"/>
    </location>
</feature>
<evidence type="ECO:0000313" key="3">
    <source>
        <dbReference type="EMBL" id="KAK4504027.1"/>
    </source>
</evidence>
<proteinExistence type="predicted"/>
<comment type="caution">
    <text evidence="3">The sequence shown here is derived from an EMBL/GenBank/DDBJ whole genome shotgun (WGS) entry which is preliminary data.</text>
</comment>
<feature type="region of interest" description="Disordered" evidence="1">
    <location>
        <begin position="501"/>
        <end position="659"/>
    </location>
</feature>
<feature type="compositionally biased region" description="Low complexity" evidence="1">
    <location>
        <begin position="642"/>
        <end position="659"/>
    </location>
</feature>
<dbReference type="EMBL" id="JAXOVC010000003">
    <property type="protein sequence ID" value="KAK4504027.1"/>
    <property type="molecule type" value="Genomic_DNA"/>
</dbReference>
<keyword evidence="2" id="KW-0732">Signal</keyword>
<evidence type="ECO:0000313" key="4">
    <source>
        <dbReference type="Proteomes" id="UP001305779"/>
    </source>
</evidence>
<gene>
    <name evidence="3" type="ORF">PRZ48_004942</name>
</gene>
<keyword evidence="4" id="KW-1185">Reference proteome</keyword>
<accession>A0ABR0ER58</accession>
<sequence length="964" mass="97595">MGALLVLPLSLVTFVLAQEASSTGIGDYVAQGVGMGSAAAPGFTGTATANSDDVNRCYFSWNEYWSASQFNYNVSYKGAGIATYATTTYITTETETYPSLAPSNWTQLRTEDATIPVLNGGFTISEQTVHTTFSSLYKFSGDPASAQTWTQTVTESLISTVSSANKTVPKPTCTLPSVVQDCQNKWETYITSRLEPSPTPPPHCDINAGIAGIGTTPACAEPYWSAAKSYYTKLEDPISGLQTPVCTAASISGSLCQSVRDAYQMSDVFAPTFALETLSQYGDKYFFNQGTAGLFQGNGTKWIWPTSSTMGNAPSCTLGCGRCAVTGGTVQLIYWPPTATPIPTATQNNNATLKARATEAPIVTVEALGTTFTSPTLYIAYRSLYAENACGTVGTEIGETILAIPTDKPLSSIYAPFTVEDLHEPVPYSIYSSQPWCQTYIKNNQCSGTCPTTEPYKPILVVNNDLLRGLQSDWNDCWGDIRGVYDPPLALTGARTEDVPMNTFGPVAQSATPASGPASNDAAPMATAPPETSSPSTGGEAVPSVPRQSGSPSASAKSAAPESEAPAKSEAPKQSDTPTPSPDQPSQAQSPNQPSPSEPQPSNAAEQNNTPAQSADSPTQASNPLPSNPPQSDSGSPTAATVDPQSDPSPPSVVIVDPHPASASPTIAIVDSQLPSAIADPSQAIQVINGDHTAILTAGAPAVTVGSQIMQAGPSGGIIIGTGATASFIDPVQAPKVATVNDQVFSLAPVANQPGPSTVQVVNGDHTAVLTAGAPAVTVGGQVMSAPASGGGVVVGTGADASTITAVQAASAGAYTMSALSNGVQVVNGGQTETLTPGGSAVTVGTDIMSAASSGKVVIGTGSTASTVDVGQSSASSGSALQSAQGSPTSSTGSSQSSGSSPSSSTSSSGSSAASSTARSSTTSNQTPSGTTATATSASNAAPSRNLASSGAFVAALLFGVLAL</sequence>
<dbReference type="Proteomes" id="UP001305779">
    <property type="component" value="Unassembled WGS sequence"/>
</dbReference>
<feature type="compositionally biased region" description="Low complexity" evidence="1">
    <location>
        <begin position="871"/>
        <end position="944"/>
    </location>
</feature>
<name>A0ABR0ER58_ZASCE</name>
<feature type="compositionally biased region" description="Polar residues" evidence="1">
    <location>
        <begin position="607"/>
        <end position="639"/>
    </location>
</feature>
<evidence type="ECO:0000256" key="1">
    <source>
        <dbReference type="SAM" id="MobiDB-lite"/>
    </source>
</evidence>
<feature type="chain" id="PRO_5045672088" evidence="2">
    <location>
        <begin position="18"/>
        <end position="964"/>
    </location>
</feature>